<dbReference type="SUPFAM" id="SSF46689">
    <property type="entry name" value="Homeodomain-like"/>
    <property type="match status" value="1"/>
</dbReference>
<feature type="region of interest" description="Disordered" evidence="4">
    <location>
        <begin position="135"/>
        <end position="200"/>
    </location>
</feature>
<dbReference type="GO" id="GO:0006355">
    <property type="term" value="P:regulation of DNA-templated transcription"/>
    <property type="evidence" value="ECO:0007669"/>
    <property type="project" value="InterPro"/>
</dbReference>
<dbReference type="Gene3D" id="1.10.10.10">
    <property type="entry name" value="Winged helix-like DNA-binding domain superfamily/Winged helix DNA-binding domain"/>
    <property type="match status" value="1"/>
</dbReference>
<dbReference type="CDD" id="cd06170">
    <property type="entry name" value="LuxR_C_like"/>
    <property type="match status" value="1"/>
</dbReference>
<dbReference type="Pfam" id="PF13191">
    <property type="entry name" value="AAA_16"/>
    <property type="match status" value="1"/>
</dbReference>
<dbReference type="PANTHER" id="PTHR44688:SF16">
    <property type="entry name" value="DNA-BINDING TRANSCRIPTIONAL ACTIVATOR DEVR_DOSR"/>
    <property type="match status" value="1"/>
</dbReference>
<evidence type="ECO:0000256" key="3">
    <source>
        <dbReference type="ARBA" id="ARBA00023163"/>
    </source>
</evidence>
<gene>
    <name evidence="6" type="ORF">CNECB9_4640012</name>
</gene>
<feature type="domain" description="HTH luxR-type" evidence="5">
    <location>
        <begin position="1020"/>
        <end position="1085"/>
    </location>
</feature>
<dbReference type="InterPro" id="IPR041617">
    <property type="entry name" value="TPR_MalT"/>
</dbReference>
<keyword evidence="3" id="KW-0804">Transcription</keyword>
<dbReference type="InterPro" id="IPR041664">
    <property type="entry name" value="AAA_16"/>
</dbReference>
<organism evidence="6">
    <name type="scientific">Cupriavidus necator</name>
    <name type="common">Alcaligenes eutrophus</name>
    <name type="synonym">Ralstonia eutropha</name>
    <dbReference type="NCBI Taxonomy" id="106590"/>
    <lineage>
        <taxon>Bacteria</taxon>
        <taxon>Pseudomonadati</taxon>
        <taxon>Pseudomonadota</taxon>
        <taxon>Betaproteobacteria</taxon>
        <taxon>Burkholderiales</taxon>
        <taxon>Burkholderiaceae</taxon>
        <taxon>Cupriavidus</taxon>
    </lineage>
</organism>
<keyword evidence="1" id="KW-0805">Transcription regulation</keyword>
<dbReference type="SMART" id="SM00421">
    <property type="entry name" value="HTH_LUXR"/>
    <property type="match status" value="1"/>
</dbReference>
<keyword evidence="2" id="KW-0238">DNA-binding</keyword>
<evidence type="ECO:0000256" key="4">
    <source>
        <dbReference type="SAM" id="MobiDB-lite"/>
    </source>
</evidence>
<dbReference type="InterPro" id="IPR036388">
    <property type="entry name" value="WH-like_DNA-bd_sf"/>
</dbReference>
<dbReference type="Pfam" id="PF00196">
    <property type="entry name" value="GerE"/>
    <property type="match status" value="1"/>
</dbReference>
<dbReference type="AlphaFoldDB" id="A0A1K0ILW5"/>
<protein>
    <submittedName>
        <fullName evidence="6">ATP-dependent transcription regulator LuxR</fullName>
    </submittedName>
</protein>
<dbReference type="InterPro" id="IPR016032">
    <property type="entry name" value="Sig_transdc_resp-reg_C-effctor"/>
</dbReference>
<dbReference type="InterPro" id="IPR011990">
    <property type="entry name" value="TPR-like_helical_dom_sf"/>
</dbReference>
<dbReference type="Gene3D" id="3.40.50.300">
    <property type="entry name" value="P-loop containing nucleotide triphosphate hydrolases"/>
    <property type="match status" value="1"/>
</dbReference>
<dbReference type="InterPro" id="IPR027417">
    <property type="entry name" value="P-loop_NTPase"/>
</dbReference>
<dbReference type="Pfam" id="PF25873">
    <property type="entry name" value="WHD_MalT"/>
    <property type="match status" value="1"/>
</dbReference>
<dbReference type="PRINTS" id="PR00038">
    <property type="entry name" value="HTHLUXR"/>
</dbReference>
<name>A0A1K0ILW5_CUPNE</name>
<evidence type="ECO:0000259" key="5">
    <source>
        <dbReference type="PROSITE" id="PS50043"/>
    </source>
</evidence>
<dbReference type="Pfam" id="PF13384">
    <property type="entry name" value="HTH_23"/>
    <property type="match status" value="1"/>
</dbReference>
<dbReference type="InterPro" id="IPR000792">
    <property type="entry name" value="Tscrpt_reg_LuxR_C"/>
</dbReference>
<dbReference type="GO" id="GO:0003677">
    <property type="term" value="F:DNA binding"/>
    <property type="evidence" value="ECO:0007669"/>
    <property type="project" value="UniProtKB-KW"/>
</dbReference>
<dbReference type="InterPro" id="IPR009057">
    <property type="entry name" value="Homeodomain-like_sf"/>
</dbReference>
<evidence type="ECO:0000256" key="1">
    <source>
        <dbReference type="ARBA" id="ARBA00023015"/>
    </source>
</evidence>
<dbReference type="PANTHER" id="PTHR44688">
    <property type="entry name" value="DNA-BINDING TRANSCRIPTIONAL ACTIVATOR DEVR_DOSR"/>
    <property type="match status" value="1"/>
</dbReference>
<dbReference type="EMBL" id="FMSH01000406">
    <property type="protein sequence ID" value="SCU86940.1"/>
    <property type="molecule type" value="Genomic_DNA"/>
</dbReference>
<feature type="compositionally biased region" description="Low complexity" evidence="4">
    <location>
        <begin position="155"/>
        <end position="171"/>
    </location>
</feature>
<evidence type="ECO:0000313" key="6">
    <source>
        <dbReference type="EMBL" id="SCU86940.1"/>
    </source>
</evidence>
<sequence length="1091" mass="118957">MRIAPEIVLTESERAELVRLADAGAGHARVAQRARMVLLAAEGMRNKDIADQLGMGRAQVSRWRERFAQSRLPGILQEMPRGAPPVKVNIERLAALTAHAPADSAQPWSTRKLARELGVSAATISRHWRALGHSAFMPDPHEAPSPPAGPLPVSEPGAPEAGAAVAPAEQALSGAGEPEAPSGTRPESLPGVGTVAGTKLAPPRVAHPLIPRAALMGRLQEARRQRCVLVQGQAGSGKTSTLLAWRRALLSLDFDVAWLSLSADDNEPTRFFECMLASIAEVDPAIARDAALLLGRGNDVAAIEHWVISLVQGLADHPRELVLMLDDVHHLDDTRIFQALQWLLAYAPPNVHLALSSRSALPLSFERLRSQGRLTEIDTRDLRFNAEEAERFLSDQLGTIDRRDAAELHRLTDGWIAGLQLFAVALRNRRGEGYRSVKVRDARAFASYFDQEVLGRVAADDLELLTATSICNRLCAPLCAAVLAPAQDAEAMAQRLARLEADNLFISQVGNQEGDNWYRLHPLLREVLQARLEERSGEERQALHAAAFRWFASRGQVDDAVRHAVLAGQVEAAAAMVETRAYDMLVNGELSQLARLLRQLPAEPVQQRFSLLVASAYLQMYTSRFDEARQSVARIQAQREGLDSRQRYTAALIQAGLALQQDDTDTVLAMVPALQEIPADADDFSWTCRSNILGWAFAYRGRYDQARAMVEHAGAHPAAPRSWLLGQCISAMSLALQGRLEHAEKAVREVLAKADARGAAYTGLSCMAAGLLADMLYELNDTDGAIRLLEPRINLLERVSLPDTVLHAMTVLSNAHWLCGRAEQSVVYIDRLQVYATRFGLDRLLLAALALRLRRHQQLDEMEAAGDVMRQLELIAARHTDAASSHARRLRLDMEQVCAGMDCYLRDFGAAGARLEQLLADRRIRRQPARAAALRMAHAVTRLELGDAQAAAELARDGLHLGHRLGLVRTLLDAGCNVARHLATLAQAAGLDPVLAFYVNRLQAEAAHGVPGAAEAATGTAAGAHALSEREREILDLVAQAMPNKKIAMVLGLSSETVKWHLKNIYAKLGVSGRGGAAARLRDLSDRDSAR</sequence>
<dbReference type="Gene3D" id="1.25.40.10">
    <property type="entry name" value="Tetratricopeptide repeat domain"/>
    <property type="match status" value="1"/>
</dbReference>
<dbReference type="Pfam" id="PF17874">
    <property type="entry name" value="TPR_MalT"/>
    <property type="match status" value="1"/>
</dbReference>
<proteinExistence type="predicted"/>
<dbReference type="RefSeq" id="WP_340528153.1">
    <property type="nucleotide sequence ID" value="NZ_FMSH01000406.1"/>
</dbReference>
<dbReference type="SUPFAM" id="SSF46894">
    <property type="entry name" value="C-terminal effector domain of the bipartite response regulators"/>
    <property type="match status" value="1"/>
</dbReference>
<dbReference type="SUPFAM" id="SSF48452">
    <property type="entry name" value="TPR-like"/>
    <property type="match status" value="1"/>
</dbReference>
<dbReference type="SUPFAM" id="SSF52540">
    <property type="entry name" value="P-loop containing nucleoside triphosphate hydrolases"/>
    <property type="match status" value="1"/>
</dbReference>
<evidence type="ECO:0000256" key="2">
    <source>
        <dbReference type="ARBA" id="ARBA00023125"/>
    </source>
</evidence>
<reference evidence="6" key="1">
    <citation type="submission" date="2016-09" db="EMBL/GenBank/DDBJ databases">
        <authorList>
            <person name="Capua I."/>
            <person name="De Benedictis P."/>
            <person name="Joannis T."/>
            <person name="Lombin L.H."/>
            <person name="Cattoli G."/>
        </authorList>
    </citation>
    <scope>NUCLEOTIDE SEQUENCE</scope>
    <source>
        <strain evidence="6">B9</strain>
    </source>
</reference>
<accession>A0A1K0ILW5</accession>
<dbReference type="InterPro" id="IPR059106">
    <property type="entry name" value="WHD_MalT"/>
</dbReference>
<dbReference type="PROSITE" id="PS50043">
    <property type="entry name" value="HTH_LUXR_2"/>
    <property type="match status" value="1"/>
</dbReference>